<dbReference type="AlphaFoldDB" id="A0A0Q3M873"/>
<reference evidence="1 2" key="1">
    <citation type="submission" date="2015-10" db="EMBL/GenBank/DDBJ databases">
        <title>Draft genome of Bosea thiooxidans.</title>
        <authorList>
            <person name="Wang X."/>
        </authorList>
    </citation>
    <scope>NUCLEOTIDE SEQUENCE [LARGE SCALE GENOMIC DNA]</scope>
    <source>
        <strain evidence="1 2">CGMCC 9174</strain>
    </source>
</reference>
<name>A0A0Q3M873_9HYPH</name>
<dbReference type="EMBL" id="LMAR01000009">
    <property type="protein sequence ID" value="KQK32001.1"/>
    <property type="molecule type" value="Genomic_DNA"/>
</dbReference>
<evidence type="ECO:0000313" key="2">
    <source>
        <dbReference type="Proteomes" id="UP000051562"/>
    </source>
</evidence>
<sequence length="144" mass="15878">MGRRRSLAFLMPMPRNVSVDIAAHVKRLCGIGRQGLAIAALLLLCMGARAAFAGPVADWRYCYAGSDQTRRFYISQPFAASGPLDTVERQWIAWLGQQAVRYETIGCPMGPDRAAVEASITSAVRYNATQGRSAVELDWRSNRE</sequence>
<dbReference type="OrthoDB" id="8164013at2"/>
<gene>
    <name evidence="1" type="ORF">ARD30_08380</name>
</gene>
<keyword evidence="2" id="KW-1185">Reference proteome</keyword>
<dbReference type="RefSeq" id="WP_055726709.1">
    <property type="nucleotide sequence ID" value="NZ_FUYX01000001.1"/>
</dbReference>
<accession>A0A0Q3M873</accession>
<organism evidence="1 2">
    <name type="scientific">Bosea thiooxidans</name>
    <dbReference type="NCBI Taxonomy" id="53254"/>
    <lineage>
        <taxon>Bacteria</taxon>
        <taxon>Pseudomonadati</taxon>
        <taxon>Pseudomonadota</taxon>
        <taxon>Alphaproteobacteria</taxon>
        <taxon>Hyphomicrobiales</taxon>
        <taxon>Boseaceae</taxon>
        <taxon>Bosea</taxon>
    </lineage>
</organism>
<comment type="caution">
    <text evidence="1">The sequence shown here is derived from an EMBL/GenBank/DDBJ whole genome shotgun (WGS) entry which is preliminary data.</text>
</comment>
<proteinExistence type="predicted"/>
<evidence type="ECO:0000313" key="1">
    <source>
        <dbReference type="EMBL" id="KQK32001.1"/>
    </source>
</evidence>
<protein>
    <submittedName>
        <fullName evidence="1">Uncharacterized protein</fullName>
    </submittedName>
</protein>
<dbReference type="Proteomes" id="UP000051562">
    <property type="component" value="Unassembled WGS sequence"/>
</dbReference>